<reference evidence="8 9" key="1">
    <citation type="journal article" date="2018" name="Nat. Genet.">
        <title>The Rosa genome provides new insights in the design of modern roses.</title>
        <authorList>
            <person name="Bendahmane M."/>
        </authorList>
    </citation>
    <scope>NUCLEOTIDE SEQUENCE [LARGE SCALE GENOMIC DNA]</scope>
    <source>
        <strain evidence="9">cv. Old Blush</strain>
    </source>
</reference>
<evidence type="ECO:0000313" key="9">
    <source>
        <dbReference type="Proteomes" id="UP000238479"/>
    </source>
</evidence>
<organism evidence="8 9">
    <name type="scientific">Rosa chinensis</name>
    <name type="common">China rose</name>
    <dbReference type="NCBI Taxonomy" id="74649"/>
    <lineage>
        <taxon>Eukaryota</taxon>
        <taxon>Viridiplantae</taxon>
        <taxon>Streptophyta</taxon>
        <taxon>Embryophyta</taxon>
        <taxon>Tracheophyta</taxon>
        <taxon>Spermatophyta</taxon>
        <taxon>Magnoliopsida</taxon>
        <taxon>eudicotyledons</taxon>
        <taxon>Gunneridae</taxon>
        <taxon>Pentapetalae</taxon>
        <taxon>rosids</taxon>
        <taxon>fabids</taxon>
        <taxon>Rosales</taxon>
        <taxon>Rosaceae</taxon>
        <taxon>Rosoideae</taxon>
        <taxon>Rosoideae incertae sedis</taxon>
        <taxon>Rosa</taxon>
    </lineage>
</organism>
<dbReference type="EMBL" id="PDCK01000043">
    <property type="protein sequence ID" value="PRQ34884.1"/>
    <property type="molecule type" value="Genomic_DNA"/>
</dbReference>
<keyword evidence="3 6" id="KW-0256">Endoplasmic reticulum</keyword>
<keyword evidence="2 6" id="KW-0812">Transmembrane</keyword>
<evidence type="ECO:0000256" key="3">
    <source>
        <dbReference type="ARBA" id="ARBA00022824"/>
    </source>
</evidence>
<dbReference type="OMA" id="WFYEKHE"/>
<dbReference type="Gramene" id="PRQ34884">
    <property type="protein sequence ID" value="PRQ34884"/>
    <property type="gene ID" value="RchiOBHm_Chr5g0074001"/>
</dbReference>
<accession>A0A2P6QL20</accession>
<dbReference type="GO" id="GO:0005789">
    <property type="term" value="C:endoplasmic reticulum membrane"/>
    <property type="evidence" value="ECO:0007669"/>
    <property type="project" value="UniProtKB-SubCell"/>
</dbReference>
<keyword evidence="9" id="KW-1185">Reference proteome</keyword>
<protein>
    <recommendedName>
        <fullName evidence="6">Reticulon-like protein</fullName>
    </recommendedName>
</protein>
<gene>
    <name evidence="8" type="ORF">RchiOBHm_Chr5g0074001</name>
</gene>
<dbReference type="InterPro" id="IPR045064">
    <property type="entry name" value="Reticulon-like"/>
</dbReference>
<keyword evidence="5 6" id="KW-0472">Membrane</keyword>
<evidence type="ECO:0000313" key="8">
    <source>
        <dbReference type="EMBL" id="PRQ34884.1"/>
    </source>
</evidence>
<evidence type="ECO:0000259" key="7">
    <source>
        <dbReference type="PROSITE" id="PS50845"/>
    </source>
</evidence>
<dbReference type="PANTHER" id="PTHR10994:SF177">
    <property type="entry name" value="RETICULON-LIKE PROTEIN B15"/>
    <property type="match status" value="1"/>
</dbReference>
<evidence type="ECO:0000256" key="5">
    <source>
        <dbReference type="ARBA" id="ARBA00023136"/>
    </source>
</evidence>
<evidence type="ECO:0000256" key="2">
    <source>
        <dbReference type="ARBA" id="ARBA00022692"/>
    </source>
</evidence>
<evidence type="ECO:0000256" key="4">
    <source>
        <dbReference type="ARBA" id="ARBA00022989"/>
    </source>
</evidence>
<keyword evidence="4 6" id="KW-1133">Transmembrane helix</keyword>
<dbReference type="InterPro" id="IPR003388">
    <property type="entry name" value="Reticulon"/>
</dbReference>
<dbReference type="GO" id="GO:0009617">
    <property type="term" value="P:response to bacterium"/>
    <property type="evidence" value="ECO:0007669"/>
    <property type="project" value="InterPro"/>
</dbReference>
<dbReference type="PROSITE" id="PS50845">
    <property type="entry name" value="RETICULON"/>
    <property type="match status" value="1"/>
</dbReference>
<feature type="transmembrane region" description="Helical" evidence="6">
    <location>
        <begin position="90"/>
        <end position="109"/>
    </location>
</feature>
<evidence type="ECO:0000256" key="6">
    <source>
        <dbReference type="RuleBase" id="RU363132"/>
    </source>
</evidence>
<dbReference type="AlphaFoldDB" id="A0A2P6QL20"/>
<comment type="caution">
    <text evidence="8">The sequence shown here is derived from an EMBL/GenBank/DDBJ whole genome shotgun (WGS) entry which is preliminary data.</text>
</comment>
<evidence type="ECO:0000256" key="1">
    <source>
        <dbReference type="ARBA" id="ARBA00004477"/>
    </source>
</evidence>
<sequence length="249" mass="28226">MLDPVDVDIADSDFLKNQCDGYESSDSEIDNYCMAFTCKNRLFGRQKPLHVVLGGGLCADIILWRNKQISAYVCMGATTIWILFEKLGYHLLTFVCHATIIFMATLFLWSNLSSYINIFLRTATDIPEVTIPKDLFVSTAVCLTSAYNCALRTFGHVAFGKDSRAFLSAVALLWVLSIVGRWYSFLSFLYIAFLILMTLPLLYECLEDTVDTFAEKALIEIKKQYAVLDEKVLQNLKKKVISDKNSKQQ</sequence>
<dbReference type="OrthoDB" id="567788at2759"/>
<dbReference type="PANTHER" id="PTHR10994">
    <property type="entry name" value="RETICULON"/>
    <property type="match status" value="1"/>
</dbReference>
<name>A0A2P6QL20_ROSCH</name>
<comment type="subcellular location">
    <subcellularLocation>
        <location evidence="1 6">Endoplasmic reticulum membrane</location>
        <topology evidence="1 6">Multi-pass membrane protein</topology>
    </subcellularLocation>
</comment>
<proteinExistence type="predicted"/>
<dbReference type="Proteomes" id="UP000238479">
    <property type="component" value="Chromosome 5"/>
</dbReference>
<feature type="domain" description="Reticulon" evidence="7">
    <location>
        <begin position="58"/>
        <end position="249"/>
    </location>
</feature>
<feature type="transmembrane region" description="Helical" evidence="6">
    <location>
        <begin position="189"/>
        <end position="206"/>
    </location>
</feature>
<dbReference type="Pfam" id="PF02453">
    <property type="entry name" value="Reticulon"/>
    <property type="match status" value="1"/>
</dbReference>